<feature type="non-terminal residue" evidence="4">
    <location>
        <position position="199"/>
    </location>
</feature>
<dbReference type="PANTHER" id="PTHR13544:SF0">
    <property type="entry name" value="THIOREDOXIN REDUCTASE-LIKE SELENOPROTEIN T"/>
    <property type="match status" value="1"/>
</dbReference>
<evidence type="ECO:0000313" key="4">
    <source>
        <dbReference type="EMBL" id="CAD7274723.1"/>
    </source>
</evidence>
<keyword evidence="2" id="KW-0676">Redox-active center</keyword>
<feature type="transmembrane region" description="Helical" evidence="3">
    <location>
        <begin position="87"/>
        <end position="107"/>
    </location>
</feature>
<dbReference type="GO" id="GO:0005789">
    <property type="term" value="C:endoplasmic reticulum membrane"/>
    <property type="evidence" value="ECO:0007669"/>
    <property type="project" value="TreeGrafter"/>
</dbReference>
<accession>A0A7R9BHQ3</accession>
<keyword evidence="3" id="KW-0472">Membrane</keyword>
<dbReference type="OrthoDB" id="60822at2759"/>
<dbReference type="InterPro" id="IPR019389">
    <property type="entry name" value="Selenoprotein_T"/>
</dbReference>
<evidence type="ECO:0000256" key="2">
    <source>
        <dbReference type="ARBA" id="ARBA00023284"/>
    </source>
</evidence>
<dbReference type="EMBL" id="OA882326">
    <property type="protein sequence ID" value="CAD7274723.1"/>
    <property type="molecule type" value="Genomic_DNA"/>
</dbReference>
<dbReference type="InterPro" id="IPR011893">
    <property type="entry name" value="Selenoprotein_Rdx-typ"/>
</dbReference>
<dbReference type="GO" id="GO:0004791">
    <property type="term" value="F:thioredoxin-disulfide reductase (NADPH) activity"/>
    <property type="evidence" value="ECO:0007669"/>
    <property type="project" value="TreeGrafter"/>
</dbReference>
<dbReference type="PANTHER" id="PTHR13544">
    <property type="entry name" value="SELENOPROTEIN T"/>
    <property type="match status" value="1"/>
</dbReference>
<keyword evidence="3" id="KW-0812">Transmembrane</keyword>
<reference evidence="4" key="1">
    <citation type="submission" date="2020-11" db="EMBL/GenBank/DDBJ databases">
        <authorList>
            <person name="Tran Van P."/>
        </authorList>
    </citation>
    <scope>NUCLEOTIDE SEQUENCE</scope>
</reference>
<name>A0A7R9BHQ3_9CRUS</name>
<organism evidence="4">
    <name type="scientific">Notodromas monacha</name>
    <dbReference type="NCBI Taxonomy" id="399045"/>
    <lineage>
        <taxon>Eukaryota</taxon>
        <taxon>Metazoa</taxon>
        <taxon>Ecdysozoa</taxon>
        <taxon>Arthropoda</taxon>
        <taxon>Crustacea</taxon>
        <taxon>Oligostraca</taxon>
        <taxon>Ostracoda</taxon>
        <taxon>Podocopa</taxon>
        <taxon>Podocopida</taxon>
        <taxon>Cypridocopina</taxon>
        <taxon>Cypridoidea</taxon>
        <taxon>Cyprididae</taxon>
        <taxon>Notodromas</taxon>
    </lineage>
</organism>
<dbReference type="Pfam" id="PF10262">
    <property type="entry name" value="Rdx"/>
    <property type="match status" value="1"/>
</dbReference>
<dbReference type="SUPFAM" id="SSF52833">
    <property type="entry name" value="Thioredoxin-like"/>
    <property type="match status" value="1"/>
</dbReference>
<dbReference type="EMBL" id="CAJPEX010000289">
    <property type="protein sequence ID" value="CAG0914875.1"/>
    <property type="molecule type" value="Genomic_DNA"/>
</dbReference>
<keyword evidence="5" id="KW-1185">Reference proteome</keyword>
<dbReference type="Proteomes" id="UP000678499">
    <property type="component" value="Unassembled WGS sequence"/>
</dbReference>
<protein>
    <recommendedName>
        <fullName evidence="6">Selenoprotein T</fullName>
    </recommendedName>
</protein>
<keyword evidence="3" id="KW-1133">Transmembrane helix</keyword>
<dbReference type="AlphaFoldDB" id="A0A7R9BHQ3"/>
<evidence type="ECO:0000313" key="5">
    <source>
        <dbReference type="Proteomes" id="UP000678499"/>
    </source>
</evidence>
<feature type="transmembrane region" description="Helical" evidence="3">
    <location>
        <begin position="7"/>
        <end position="23"/>
    </location>
</feature>
<proteinExistence type="predicted"/>
<evidence type="ECO:0008006" key="6">
    <source>
        <dbReference type="Google" id="ProtNLM"/>
    </source>
</evidence>
<evidence type="ECO:0000256" key="1">
    <source>
        <dbReference type="ARBA" id="ARBA00022729"/>
    </source>
</evidence>
<dbReference type="Gene3D" id="3.40.30.10">
    <property type="entry name" value="Glutaredoxin"/>
    <property type="match status" value="1"/>
</dbReference>
<sequence length="199" mass="22794">MAETPDYRWLFIGLVALLVWFSMNDLGASNMPKEESTMDLKEIPSPKFNKFMGPTRVFEQYAELLRERYPDILIEGDNFPPPTLKMYLAQFLGVFKLVLIVAIVAGAESLSMVGISQAPEWFQSLTRHKLYSCLMVFFLSNALEGQLISTGAFEVWYNDVPLWSKMQVGRIPNPPELFQILENHLRLQQRGLHLGDSFT</sequence>
<evidence type="ECO:0000256" key="3">
    <source>
        <dbReference type="SAM" id="Phobius"/>
    </source>
</evidence>
<keyword evidence="1" id="KW-0732">Signal</keyword>
<dbReference type="NCBIfam" id="TIGR02174">
    <property type="entry name" value="CXXU_selWTH"/>
    <property type="match status" value="1"/>
</dbReference>
<gene>
    <name evidence="4" type="ORF">NMOB1V02_LOCUS2546</name>
</gene>
<dbReference type="InterPro" id="IPR036249">
    <property type="entry name" value="Thioredoxin-like_sf"/>
</dbReference>
<dbReference type="GO" id="GO:0045454">
    <property type="term" value="P:cell redox homeostasis"/>
    <property type="evidence" value="ECO:0007669"/>
    <property type="project" value="TreeGrafter"/>
</dbReference>